<organism evidence="2 3">
    <name type="scientific">Ectopseudomonas oleovorans</name>
    <name type="common">Pseudomonas oleovorans</name>
    <dbReference type="NCBI Taxonomy" id="301"/>
    <lineage>
        <taxon>Bacteria</taxon>
        <taxon>Pseudomonadati</taxon>
        <taxon>Pseudomonadota</taxon>
        <taxon>Gammaproteobacteria</taxon>
        <taxon>Pseudomonadales</taxon>
        <taxon>Pseudomonadaceae</taxon>
        <taxon>Ectopseudomonas</taxon>
    </lineage>
</organism>
<sequence>MQVEGFFEGLGEALGRAIRFIVDMLSGVLGAMADAVDDFLQGMARAIGMDVSIFSIILLIIGLLFLFSGARSLLRGSIIGGVIWLFLGLIVMGWLIR</sequence>
<gene>
    <name evidence="2" type="ORF">NCTC10860_04356</name>
</gene>
<dbReference type="RefSeq" id="WP_003463834.1">
    <property type="nucleotide sequence ID" value="NZ_JBPQFX010000002.1"/>
</dbReference>
<accession>A0A061CXC6</accession>
<dbReference type="Proteomes" id="UP000254084">
    <property type="component" value="Unassembled WGS sequence"/>
</dbReference>
<evidence type="ECO:0000313" key="2">
    <source>
        <dbReference type="EMBL" id="SUD61937.1"/>
    </source>
</evidence>
<dbReference type="AlphaFoldDB" id="A0A061CXC6"/>
<name>A0A061CXC6_ECTOL</name>
<reference evidence="2 3" key="1">
    <citation type="submission" date="2018-06" db="EMBL/GenBank/DDBJ databases">
        <authorList>
            <consortium name="Pathogen Informatics"/>
            <person name="Doyle S."/>
        </authorList>
    </citation>
    <scope>NUCLEOTIDE SEQUENCE [LARGE SCALE GENOMIC DNA]</scope>
    <source>
        <strain evidence="2 3">NCTC10860</strain>
    </source>
</reference>
<protein>
    <submittedName>
        <fullName evidence="2">MFS transporter</fullName>
    </submittedName>
</protein>
<keyword evidence="1" id="KW-0812">Transmembrane</keyword>
<evidence type="ECO:0000313" key="3">
    <source>
        <dbReference type="Proteomes" id="UP000254084"/>
    </source>
</evidence>
<proteinExistence type="predicted"/>
<feature type="transmembrane region" description="Helical" evidence="1">
    <location>
        <begin position="73"/>
        <end position="96"/>
    </location>
</feature>
<keyword evidence="1" id="KW-1133">Transmembrane helix</keyword>
<evidence type="ECO:0000256" key="1">
    <source>
        <dbReference type="SAM" id="Phobius"/>
    </source>
</evidence>
<dbReference type="EMBL" id="UGUW01000004">
    <property type="protein sequence ID" value="SUD61937.1"/>
    <property type="molecule type" value="Genomic_DNA"/>
</dbReference>
<feature type="transmembrane region" description="Helical" evidence="1">
    <location>
        <begin position="47"/>
        <end position="67"/>
    </location>
</feature>
<keyword evidence="1" id="KW-0472">Membrane</keyword>